<evidence type="ECO:0000256" key="4">
    <source>
        <dbReference type="ARBA" id="ARBA00023136"/>
    </source>
</evidence>
<evidence type="ECO:0000256" key="3">
    <source>
        <dbReference type="ARBA" id="ARBA00022989"/>
    </source>
</evidence>
<dbReference type="InterPro" id="IPR013525">
    <property type="entry name" value="ABC2_TM"/>
</dbReference>
<dbReference type="Proteomes" id="UP000005446">
    <property type="component" value="Unassembled WGS sequence"/>
</dbReference>
<evidence type="ECO:0000313" key="8">
    <source>
        <dbReference type="Proteomes" id="UP000005446"/>
    </source>
</evidence>
<feature type="domain" description="ABC-2 type transporter transmembrane" evidence="6">
    <location>
        <begin position="7"/>
        <end position="74"/>
    </location>
</feature>
<evidence type="ECO:0000259" key="6">
    <source>
        <dbReference type="Pfam" id="PF01061"/>
    </source>
</evidence>
<dbReference type="HOGENOM" id="CLU_082755_1_0_1"/>
<proteinExistence type="predicted"/>
<keyword evidence="8" id="KW-1185">Reference proteome</keyword>
<evidence type="ECO:0000256" key="2">
    <source>
        <dbReference type="ARBA" id="ARBA00022692"/>
    </source>
</evidence>
<feature type="transmembrane region" description="Helical" evidence="5">
    <location>
        <begin position="31"/>
        <end position="47"/>
    </location>
</feature>
<feature type="transmembrane region" description="Helical" evidence="5">
    <location>
        <begin position="59"/>
        <end position="80"/>
    </location>
</feature>
<organism evidence="7 8">
    <name type="scientific">Glarea lozoyensis (strain ATCC 74030 / MF5533)</name>
    <dbReference type="NCBI Taxonomy" id="1104152"/>
    <lineage>
        <taxon>Eukaryota</taxon>
        <taxon>Fungi</taxon>
        <taxon>Dikarya</taxon>
        <taxon>Ascomycota</taxon>
        <taxon>Pezizomycotina</taxon>
        <taxon>Leotiomycetes</taxon>
        <taxon>Helotiales</taxon>
        <taxon>Helotiaceae</taxon>
        <taxon>Glarea</taxon>
    </lineage>
</organism>
<dbReference type="Pfam" id="PF01061">
    <property type="entry name" value="ABC2_membrane"/>
    <property type="match status" value="1"/>
</dbReference>
<dbReference type="InParanoid" id="H0EFV5"/>
<sequence>MAQNSGTVLLLMWVYMMYMTGVELAGMAGNYANLLFMLTLIFCGILVKPDALPGFWTFMYRVSPFTYLVGAILSTGLAGAHVRCADIELLHFDPTPGNTCKEYMKSFIQTSMGYLTNPDATEACAYCPLDTADGFLRSFGIKYEDQFQRRVHE</sequence>
<comment type="subcellular location">
    <subcellularLocation>
        <location evidence="1">Membrane</location>
        <topology evidence="1">Multi-pass membrane protein</topology>
    </subcellularLocation>
</comment>
<evidence type="ECO:0000256" key="5">
    <source>
        <dbReference type="SAM" id="Phobius"/>
    </source>
</evidence>
<accession>H0EFV5</accession>
<reference evidence="7 8" key="1">
    <citation type="journal article" date="2012" name="Eukaryot. Cell">
        <title>Genome sequence of the fungus Glarea lozoyensis: the first genome sequence of a species from the Helotiaceae family.</title>
        <authorList>
            <person name="Youssar L."/>
            <person name="Gruening B.A."/>
            <person name="Erxleben A."/>
            <person name="Guenther S."/>
            <person name="Huettel W."/>
        </authorList>
    </citation>
    <scope>NUCLEOTIDE SEQUENCE [LARGE SCALE GENOMIC DNA]</scope>
    <source>
        <strain evidence="8">ATCC 74030 / MF5533</strain>
    </source>
</reference>
<keyword evidence="4 5" id="KW-0472">Membrane</keyword>
<name>H0EFV5_GLAL7</name>
<evidence type="ECO:0000256" key="1">
    <source>
        <dbReference type="ARBA" id="ARBA00004141"/>
    </source>
</evidence>
<comment type="caution">
    <text evidence="7">The sequence shown here is derived from an EMBL/GenBank/DDBJ whole genome shotgun (WGS) entry which is preliminary data.</text>
</comment>
<dbReference type="AlphaFoldDB" id="H0EFV5"/>
<gene>
    <name evidence="7" type="ORF">M7I_1363</name>
</gene>
<dbReference type="EMBL" id="AGUE01000021">
    <property type="protein sequence ID" value="EHL02569.1"/>
    <property type="molecule type" value="Genomic_DNA"/>
</dbReference>
<evidence type="ECO:0000313" key="7">
    <source>
        <dbReference type="EMBL" id="EHL02569.1"/>
    </source>
</evidence>
<protein>
    <submittedName>
        <fullName evidence="7">Putative Pleiotropic ABC efflux transporter of multiple drugs</fullName>
    </submittedName>
</protein>
<keyword evidence="2 5" id="KW-0812">Transmembrane</keyword>
<dbReference type="OrthoDB" id="245989at2759"/>
<feature type="transmembrane region" description="Helical" evidence="5">
    <location>
        <begin position="7"/>
        <end position="25"/>
    </location>
</feature>
<dbReference type="GO" id="GO:0140359">
    <property type="term" value="F:ABC-type transporter activity"/>
    <property type="evidence" value="ECO:0007669"/>
    <property type="project" value="InterPro"/>
</dbReference>
<dbReference type="GO" id="GO:0016020">
    <property type="term" value="C:membrane"/>
    <property type="evidence" value="ECO:0007669"/>
    <property type="project" value="UniProtKB-SubCell"/>
</dbReference>
<keyword evidence="3 5" id="KW-1133">Transmembrane helix</keyword>